<feature type="transmembrane region" description="Helical" evidence="1">
    <location>
        <begin position="214"/>
        <end position="240"/>
    </location>
</feature>
<dbReference type="Pfam" id="PF17647">
    <property type="entry name" value="DUF5518"/>
    <property type="match status" value="1"/>
</dbReference>
<dbReference type="EMBL" id="CP137642">
    <property type="protein sequence ID" value="WOX58456.1"/>
    <property type="molecule type" value="Genomic_DNA"/>
</dbReference>
<keyword evidence="1" id="KW-1133">Transmembrane helix</keyword>
<dbReference type="KEGG" id="mrc:R6Y96_04265"/>
<dbReference type="Proteomes" id="UP001305652">
    <property type="component" value="Chromosome"/>
</dbReference>
<organism evidence="2 3">
    <name type="scientific">Methanoculleus receptaculi</name>
    <dbReference type="NCBI Taxonomy" id="394967"/>
    <lineage>
        <taxon>Archaea</taxon>
        <taxon>Methanobacteriati</taxon>
        <taxon>Methanobacteriota</taxon>
        <taxon>Stenosarchaea group</taxon>
        <taxon>Methanomicrobia</taxon>
        <taxon>Methanomicrobiales</taxon>
        <taxon>Methanomicrobiaceae</taxon>
        <taxon>Methanoculleus</taxon>
    </lineage>
</organism>
<feature type="transmembrane region" description="Helical" evidence="1">
    <location>
        <begin position="93"/>
        <end position="113"/>
    </location>
</feature>
<feature type="transmembrane region" description="Helical" evidence="1">
    <location>
        <begin position="33"/>
        <end position="51"/>
    </location>
</feature>
<feature type="transmembrane region" description="Helical" evidence="1">
    <location>
        <begin position="58"/>
        <end position="81"/>
    </location>
</feature>
<sequence length="256" mass="25419">MATGVSGWRGAILGALLIGVVSLSGVLNSIPEQAGMLVFLFGGGLIAGLLTEGAVKEGAISGAVCGVIAAIIVAAITAIMGLRTPDPEYPAPWATFGFYALFLIILLLPYNAIGGAAGTLVRNGIRGGGTPARTPWAGVVIGTIIIVAFFIVAFFIAAPGPLLIVAPIVGGFIAGFGVVGGARDGLDAGFVTALFGTGLCSLPLLWTASYGEGFVAGLAGMVMIALGYLYIILGTAAGVVGAAVRAKLRKDEVGGG</sequence>
<feature type="transmembrane region" description="Helical" evidence="1">
    <location>
        <begin position="188"/>
        <end position="208"/>
    </location>
</feature>
<dbReference type="InterPro" id="IPR040493">
    <property type="entry name" value="DUF5518"/>
</dbReference>
<gene>
    <name evidence="2" type="ORF">R6Y96_04265</name>
</gene>
<keyword evidence="1" id="KW-0472">Membrane</keyword>
<evidence type="ECO:0000313" key="3">
    <source>
        <dbReference type="Proteomes" id="UP001305652"/>
    </source>
</evidence>
<name>A0AAX4FYF6_9EURY</name>
<feature type="transmembrane region" description="Helical" evidence="1">
    <location>
        <begin position="7"/>
        <end position="27"/>
    </location>
</feature>
<reference evidence="2 3" key="1">
    <citation type="submission" date="2023-10" db="EMBL/GenBank/DDBJ databases">
        <title>The complete genome sequence of Methanoculleus receptaculi DSM 18860.</title>
        <authorList>
            <person name="Lai S.-J."/>
            <person name="You Y.-T."/>
            <person name="Chen S.-C."/>
        </authorList>
    </citation>
    <scope>NUCLEOTIDE SEQUENCE [LARGE SCALE GENOMIC DNA]</scope>
    <source>
        <strain evidence="2 3">DSM 18860</strain>
    </source>
</reference>
<keyword evidence="1" id="KW-0812">Transmembrane</keyword>
<dbReference type="RefSeq" id="WP_318622290.1">
    <property type="nucleotide sequence ID" value="NZ_CP137642.1"/>
</dbReference>
<keyword evidence="3" id="KW-1185">Reference proteome</keyword>
<dbReference type="AlphaFoldDB" id="A0AAX4FYF6"/>
<feature type="transmembrane region" description="Helical" evidence="1">
    <location>
        <begin position="134"/>
        <end position="156"/>
    </location>
</feature>
<accession>A0AAX4FYF6</accession>
<proteinExistence type="predicted"/>
<evidence type="ECO:0000313" key="2">
    <source>
        <dbReference type="EMBL" id="WOX58456.1"/>
    </source>
</evidence>
<dbReference type="GeneID" id="85732344"/>
<protein>
    <submittedName>
        <fullName evidence="2">DUF5518 domain-containing protein</fullName>
    </submittedName>
</protein>
<feature type="transmembrane region" description="Helical" evidence="1">
    <location>
        <begin position="162"/>
        <end position="181"/>
    </location>
</feature>
<evidence type="ECO:0000256" key="1">
    <source>
        <dbReference type="SAM" id="Phobius"/>
    </source>
</evidence>